<dbReference type="Proteomes" id="UP000026915">
    <property type="component" value="Chromosome 1"/>
</dbReference>
<evidence type="ECO:0000313" key="1">
    <source>
        <dbReference type="EMBL" id="EOX94194.1"/>
    </source>
</evidence>
<evidence type="ECO:0000313" key="2">
    <source>
        <dbReference type="Proteomes" id="UP000026915"/>
    </source>
</evidence>
<protein>
    <submittedName>
        <fullName evidence="1">Uncharacterized protein</fullName>
    </submittedName>
</protein>
<keyword evidence="2" id="KW-1185">Reference proteome</keyword>
<name>A0A061DN45_THECC</name>
<accession>A0A061DN45</accession>
<reference evidence="1 2" key="1">
    <citation type="journal article" date="2013" name="Genome Biol.">
        <title>The genome sequence of the most widely cultivated cacao type and its use to identify candidate genes regulating pod color.</title>
        <authorList>
            <person name="Motamayor J.C."/>
            <person name="Mockaitis K."/>
            <person name="Schmutz J."/>
            <person name="Haiminen N."/>
            <person name="Iii D.L."/>
            <person name="Cornejo O."/>
            <person name="Findley S.D."/>
            <person name="Zheng P."/>
            <person name="Utro F."/>
            <person name="Royaert S."/>
            <person name="Saski C."/>
            <person name="Jenkins J."/>
            <person name="Podicheti R."/>
            <person name="Zhao M."/>
            <person name="Scheffler B.E."/>
            <person name="Stack J.C."/>
            <person name="Feltus F.A."/>
            <person name="Mustiga G.M."/>
            <person name="Amores F."/>
            <person name="Phillips W."/>
            <person name="Marelli J.P."/>
            <person name="May G.D."/>
            <person name="Shapiro H."/>
            <person name="Ma J."/>
            <person name="Bustamante C.D."/>
            <person name="Schnell R.J."/>
            <person name="Main D."/>
            <person name="Gilbert D."/>
            <person name="Parida L."/>
            <person name="Kuhn D.N."/>
        </authorList>
    </citation>
    <scope>NUCLEOTIDE SEQUENCE [LARGE SCALE GENOMIC DNA]</scope>
    <source>
        <strain evidence="2">cv. Matina 1-6</strain>
    </source>
</reference>
<gene>
    <name evidence="1" type="ORF">TCM_003646</name>
</gene>
<dbReference type="HOGENOM" id="CLU_2594592_0_0_1"/>
<dbReference type="InParanoid" id="A0A061DN45"/>
<organism evidence="1 2">
    <name type="scientific">Theobroma cacao</name>
    <name type="common">Cacao</name>
    <name type="synonym">Cocoa</name>
    <dbReference type="NCBI Taxonomy" id="3641"/>
    <lineage>
        <taxon>Eukaryota</taxon>
        <taxon>Viridiplantae</taxon>
        <taxon>Streptophyta</taxon>
        <taxon>Embryophyta</taxon>
        <taxon>Tracheophyta</taxon>
        <taxon>Spermatophyta</taxon>
        <taxon>Magnoliopsida</taxon>
        <taxon>eudicotyledons</taxon>
        <taxon>Gunneridae</taxon>
        <taxon>Pentapetalae</taxon>
        <taxon>rosids</taxon>
        <taxon>malvids</taxon>
        <taxon>Malvales</taxon>
        <taxon>Malvaceae</taxon>
        <taxon>Byttnerioideae</taxon>
        <taxon>Theobroma</taxon>
    </lineage>
</organism>
<dbReference type="AlphaFoldDB" id="A0A061DN45"/>
<dbReference type="Gramene" id="EOX94194">
    <property type="protein sequence ID" value="EOX94194"/>
    <property type="gene ID" value="TCM_003646"/>
</dbReference>
<sequence length="80" mass="8838">MITTTVHVQCGSAHDGDGEVRCGSAHDDIVVCHVEVHMMTLAMYCVGVHMSWVEPVVVCVLTHTIERFRKGYVIALNVEN</sequence>
<proteinExistence type="predicted"/>
<dbReference type="EMBL" id="CM001879">
    <property type="protein sequence ID" value="EOX94194.1"/>
    <property type="molecule type" value="Genomic_DNA"/>
</dbReference>